<evidence type="ECO:0000313" key="3">
    <source>
        <dbReference type="Proteomes" id="UP001054889"/>
    </source>
</evidence>
<feature type="region of interest" description="Disordered" evidence="1">
    <location>
        <begin position="1"/>
        <end position="25"/>
    </location>
</feature>
<feature type="compositionally biased region" description="Basic and acidic residues" evidence="1">
    <location>
        <begin position="82"/>
        <end position="92"/>
    </location>
</feature>
<name>A0AAV5EU05_ELECO</name>
<protein>
    <submittedName>
        <fullName evidence="2">Uncharacterized protein</fullName>
    </submittedName>
</protein>
<evidence type="ECO:0000313" key="2">
    <source>
        <dbReference type="EMBL" id="GJN25690.1"/>
    </source>
</evidence>
<comment type="caution">
    <text evidence="2">The sequence shown here is derived from an EMBL/GenBank/DDBJ whole genome shotgun (WGS) entry which is preliminary data.</text>
</comment>
<reference evidence="2" key="1">
    <citation type="journal article" date="2018" name="DNA Res.">
        <title>Multiple hybrid de novo genome assembly of finger millet, an orphan allotetraploid crop.</title>
        <authorList>
            <person name="Hatakeyama M."/>
            <person name="Aluri S."/>
            <person name="Balachadran M.T."/>
            <person name="Sivarajan S.R."/>
            <person name="Patrignani A."/>
            <person name="Gruter S."/>
            <person name="Poveda L."/>
            <person name="Shimizu-Inatsugi R."/>
            <person name="Baeten J."/>
            <person name="Francoijs K.J."/>
            <person name="Nataraja K.N."/>
            <person name="Reddy Y.A.N."/>
            <person name="Phadnis S."/>
            <person name="Ravikumar R.L."/>
            <person name="Schlapbach R."/>
            <person name="Sreeman S.M."/>
            <person name="Shimizu K.K."/>
        </authorList>
    </citation>
    <scope>NUCLEOTIDE SEQUENCE</scope>
</reference>
<evidence type="ECO:0000256" key="1">
    <source>
        <dbReference type="SAM" id="MobiDB-lite"/>
    </source>
</evidence>
<accession>A0AAV5EU05</accession>
<keyword evidence="3" id="KW-1185">Reference proteome</keyword>
<feature type="region of interest" description="Disordered" evidence="1">
    <location>
        <begin position="66"/>
        <end position="92"/>
    </location>
</feature>
<reference evidence="2" key="2">
    <citation type="submission" date="2021-12" db="EMBL/GenBank/DDBJ databases">
        <title>Resequencing data analysis of finger millet.</title>
        <authorList>
            <person name="Hatakeyama M."/>
            <person name="Aluri S."/>
            <person name="Balachadran M.T."/>
            <person name="Sivarajan S.R."/>
            <person name="Poveda L."/>
            <person name="Shimizu-Inatsugi R."/>
            <person name="Schlapbach R."/>
            <person name="Sreeman S.M."/>
            <person name="Shimizu K.K."/>
        </authorList>
    </citation>
    <scope>NUCLEOTIDE SEQUENCE</scope>
</reference>
<dbReference type="Proteomes" id="UP001054889">
    <property type="component" value="Unassembled WGS sequence"/>
</dbReference>
<dbReference type="EMBL" id="BQKI01000078">
    <property type="protein sequence ID" value="GJN25690.1"/>
    <property type="molecule type" value="Genomic_DNA"/>
</dbReference>
<gene>
    <name evidence="2" type="primary">gb13552</name>
    <name evidence="2" type="ORF">PR202_gb13552</name>
</gene>
<dbReference type="AlphaFoldDB" id="A0AAV5EU05"/>
<proteinExistence type="predicted"/>
<organism evidence="2 3">
    <name type="scientific">Eleusine coracana subsp. coracana</name>
    <dbReference type="NCBI Taxonomy" id="191504"/>
    <lineage>
        <taxon>Eukaryota</taxon>
        <taxon>Viridiplantae</taxon>
        <taxon>Streptophyta</taxon>
        <taxon>Embryophyta</taxon>
        <taxon>Tracheophyta</taxon>
        <taxon>Spermatophyta</taxon>
        <taxon>Magnoliopsida</taxon>
        <taxon>Liliopsida</taxon>
        <taxon>Poales</taxon>
        <taxon>Poaceae</taxon>
        <taxon>PACMAD clade</taxon>
        <taxon>Chloridoideae</taxon>
        <taxon>Cynodonteae</taxon>
        <taxon>Eleusininae</taxon>
        <taxon>Eleusine</taxon>
    </lineage>
</organism>
<sequence length="92" mass="9427">MPAVARGARGLGGGGSRHSRMGSRCRRRLVAREGWAVAARGAAAWGGDAGGGSWRERVGGWRLAARPNGEEMPAAACGAGGEEDRGQRRAGD</sequence>